<gene>
    <name evidence="2" type="ORF">CK820_G0039240</name>
</gene>
<sequence>MGNSMKSTPAPAERPLPNPEGVTTHGSQQPLQHRPGRSSLAQMAALSAEPDREVD</sequence>
<evidence type="ECO:0000256" key="1">
    <source>
        <dbReference type="SAM" id="MobiDB-lite"/>
    </source>
</evidence>
<accession>A0A2J8KF19</accession>
<dbReference type="AlphaFoldDB" id="A0A2J8KF19"/>
<dbReference type="Proteomes" id="UP000236370">
    <property type="component" value="Unassembled WGS sequence"/>
</dbReference>
<comment type="caution">
    <text evidence="2">The sequence shown here is derived from an EMBL/GenBank/DDBJ whole genome shotgun (WGS) entry which is preliminary data.</text>
</comment>
<evidence type="ECO:0000313" key="2">
    <source>
        <dbReference type="EMBL" id="PNI33618.1"/>
    </source>
</evidence>
<reference evidence="2 3" key="1">
    <citation type="submission" date="2017-12" db="EMBL/GenBank/DDBJ databases">
        <title>High-resolution comparative analysis of great ape genomes.</title>
        <authorList>
            <person name="Pollen A."/>
            <person name="Hastie A."/>
            <person name="Hormozdiari F."/>
            <person name="Dougherty M."/>
            <person name="Liu R."/>
            <person name="Chaisson M."/>
            <person name="Hoppe E."/>
            <person name="Hill C."/>
            <person name="Pang A."/>
            <person name="Hillier L."/>
            <person name="Baker C."/>
            <person name="Armstrong J."/>
            <person name="Shendure J."/>
            <person name="Paten B."/>
            <person name="Wilson R."/>
            <person name="Chao H."/>
            <person name="Schneider V."/>
            <person name="Ventura M."/>
            <person name="Kronenberg Z."/>
            <person name="Murali S."/>
            <person name="Gordon D."/>
            <person name="Cantsilieris S."/>
            <person name="Munson K."/>
            <person name="Nelson B."/>
            <person name="Raja A."/>
            <person name="Underwood J."/>
            <person name="Diekhans M."/>
            <person name="Fiddes I."/>
            <person name="Haussler D."/>
            <person name="Eichler E."/>
        </authorList>
    </citation>
    <scope>NUCLEOTIDE SEQUENCE [LARGE SCALE GENOMIC DNA]</scope>
    <source>
        <strain evidence="2">Yerkes chimp pedigree #C0471</strain>
    </source>
</reference>
<feature type="region of interest" description="Disordered" evidence="1">
    <location>
        <begin position="1"/>
        <end position="55"/>
    </location>
</feature>
<organism evidence="2 3">
    <name type="scientific">Pan troglodytes</name>
    <name type="common">Chimpanzee</name>
    <dbReference type="NCBI Taxonomy" id="9598"/>
    <lineage>
        <taxon>Eukaryota</taxon>
        <taxon>Metazoa</taxon>
        <taxon>Chordata</taxon>
        <taxon>Craniata</taxon>
        <taxon>Vertebrata</taxon>
        <taxon>Euteleostomi</taxon>
        <taxon>Mammalia</taxon>
        <taxon>Eutheria</taxon>
        <taxon>Euarchontoglires</taxon>
        <taxon>Primates</taxon>
        <taxon>Haplorrhini</taxon>
        <taxon>Catarrhini</taxon>
        <taxon>Hominidae</taxon>
        <taxon>Pan</taxon>
    </lineage>
</organism>
<name>A0A2J8KF19_PANTR</name>
<proteinExistence type="predicted"/>
<evidence type="ECO:0000313" key="3">
    <source>
        <dbReference type="Proteomes" id="UP000236370"/>
    </source>
</evidence>
<protein>
    <submittedName>
        <fullName evidence="2">SLA isoform 15</fullName>
    </submittedName>
</protein>
<dbReference type="EMBL" id="NBAG03000372">
    <property type="protein sequence ID" value="PNI33618.1"/>
    <property type="molecule type" value="Genomic_DNA"/>
</dbReference>